<feature type="signal peptide" evidence="2">
    <location>
        <begin position="1"/>
        <end position="28"/>
    </location>
</feature>
<name>A0A9P6QRH2_9FUNG</name>
<organism evidence="3 4">
    <name type="scientific">Linnemannia gamsii</name>
    <dbReference type="NCBI Taxonomy" id="64522"/>
    <lineage>
        <taxon>Eukaryota</taxon>
        <taxon>Fungi</taxon>
        <taxon>Fungi incertae sedis</taxon>
        <taxon>Mucoromycota</taxon>
        <taxon>Mortierellomycotina</taxon>
        <taxon>Mortierellomycetes</taxon>
        <taxon>Mortierellales</taxon>
        <taxon>Mortierellaceae</taxon>
        <taxon>Linnemannia</taxon>
    </lineage>
</organism>
<evidence type="ECO:0000313" key="4">
    <source>
        <dbReference type="Proteomes" id="UP000823405"/>
    </source>
</evidence>
<evidence type="ECO:0000313" key="3">
    <source>
        <dbReference type="EMBL" id="KAG0284724.1"/>
    </source>
</evidence>
<evidence type="ECO:0000256" key="1">
    <source>
        <dbReference type="SAM" id="MobiDB-lite"/>
    </source>
</evidence>
<proteinExistence type="predicted"/>
<dbReference type="Proteomes" id="UP000823405">
    <property type="component" value="Unassembled WGS sequence"/>
</dbReference>
<gene>
    <name evidence="3" type="ORF">BGZ97_008075</name>
</gene>
<feature type="region of interest" description="Disordered" evidence="1">
    <location>
        <begin position="183"/>
        <end position="221"/>
    </location>
</feature>
<evidence type="ECO:0000256" key="2">
    <source>
        <dbReference type="SAM" id="SignalP"/>
    </source>
</evidence>
<keyword evidence="4" id="KW-1185">Reference proteome</keyword>
<dbReference type="OrthoDB" id="2390090at2759"/>
<reference evidence="3" key="1">
    <citation type="journal article" date="2020" name="Fungal Divers.">
        <title>Resolving the Mortierellaceae phylogeny through synthesis of multi-gene phylogenetics and phylogenomics.</title>
        <authorList>
            <person name="Vandepol N."/>
            <person name="Liber J."/>
            <person name="Desiro A."/>
            <person name="Na H."/>
            <person name="Kennedy M."/>
            <person name="Barry K."/>
            <person name="Grigoriev I.V."/>
            <person name="Miller A.N."/>
            <person name="O'Donnell K."/>
            <person name="Stajich J.E."/>
            <person name="Bonito G."/>
        </authorList>
    </citation>
    <scope>NUCLEOTIDE SEQUENCE</scope>
    <source>
        <strain evidence="3">NVP60</strain>
    </source>
</reference>
<feature type="chain" id="PRO_5040265529" evidence="2">
    <location>
        <begin position="29"/>
        <end position="716"/>
    </location>
</feature>
<dbReference type="Gene3D" id="3.30.420.40">
    <property type="match status" value="1"/>
</dbReference>
<protein>
    <submittedName>
        <fullName evidence="3">Uncharacterized protein</fullName>
    </submittedName>
</protein>
<comment type="caution">
    <text evidence="3">The sequence shown here is derived from an EMBL/GenBank/DDBJ whole genome shotgun (WGS) entry which is preliminary data.</text>
</comment>
<dbReference type="EMBL" id="JAAAIN010003646">
    <property type="protein sequence ID" value="KAG0284724.1"/>
    <property type="molecule type" value="Genomic_DNA"/>
</dbReference>
<accession>A0A9P6QRH2</accession>
<keyword evidence="2" id="KW-0732">Signal</keyword>
<sequence>MLVKTTLVALTTALALLTTALGPVTTTALPIVDDDINYSENCDNNNHDYESVPIPDTYPTTAIRSPPPFHFPSYPSPSPSRYRYSEDDYTHYDDPRWFMGAAPTSTGWAPPYTGFYYPTRTGAYAGATQTARAPRYPHSPHLPMATTRPSFPRSMWYPHSRHLPMATTRPTLLPTTYGHGYESSALPRPVSPEDEYYSSAPPPTHTPYPYNGGNSGAQQQQRPFGVEQNPTEDRYIFDSSTVVGGQLFEEDECRPSGKTTRYIGVDLREDSFAVGYVNSVGKIELIPNENGKLYTPAYVRFIEGGRRALVGDAAFAERGDEGSHVMASVVDLSEMNNMLENYPENVRLSLGRDRFSEKVDGGIVYASTPLDKEASERERWMWSEIGPYRQQGHTMAVVLRRAIDMAESHMALSSSDEKVGGVVLTMQHYSNDAEDDSYVDRMHISHKSDEWFDARDKLHLHFDHFDQYPETLSLAAAHIEFFESKVQRDPLGDEDTYLPQTVLLYNLRESTEDMIVMQYIKGTFGLRPFHLKLLSGYLPHEDGLIDEKFERYLIETTVGQFNSLFGDRKRIELPDKVGLRRTFFKMDSFSEAAAATNKDVTFSVGPTTTWLLSFEEWRDMRLQFLKERLAKMVDRVLASSGLESKDRVDHLVVADVTSFDGQSIEAMESVFGLEGKKKMVKVTDPKRAVAEGIVTIAGILTRESSMQVPAHCPDYQ</sequence>
<dbReference type="AlphaFoldDB" id="A0A9P6QRH2"/>